<feature type="non-terminal residue" evidence="1">
    <location>
        <position position="1"/>
    </location>
</feature>
<gene>
    <name evidence="1" type="ORF">ACOLOM_LOCUS8793</name>
</gene>
<comment type="caution">
    <text evidence="1">The sequence shown here is derived from an EMBL/GenBank/DDBJ whole genome shotgun (WGS) entry which is preliminary data.</text>
</comment>
<name>A0ACA9NR53_9GLOM</name>
<reference evidence="1" key="1">
    <citation type="submission" date="2021-06" db="EMBL/GenBank/DDBJ databases">
        <authorList>
            <person name="Kallberg Y."/>
            <person name="Tangrot J."/>
            <person name="Rosling A."/>
        </authorList>
    </citation>
    <scope>NUCLEOTIDE SEQUENCE</scope>
    <source>
        <strain evidence="1">CL356</strain>
    </source>
</reference>
<keyword evidence="2" id="KW-1185">Reference proteome</keyword>
<organism evidence="1 2">
    <name type="scientific">Acaulospora colombiana</name>
    <dbReference type="NCBI Taxonomy" id="27376"/>
    <lineage>
        <taxon>Eukaryota</taxon>
        <taxon>Fungi</taxon>
        <taxon>Fungi incertae sedis</taxon>
        <taxon>Mucoromycota</taxon>
        <taxon>Glomeromycotina</taxon>
        <taxon>Glomeromycetes</taxon>
        <taxon>Diversisporales</taxon>
        <taxon>Acaulosporaceae</taxon>
        <taxon>Acaulospora</taxon>
    </lineage>
</organism>
<evidence type="ECO:0000313" key="2">
    <source>
        <dbReference type="Proteomes" id="UP000789525"/>
    </source>
</evidence>
<protein>
    <submittedName>
        <fullName evidence="1">9380_t:CDS:1</fullName>
    </submittedName>
</protein>
<proteinExistence type="predicted"/>
<evidence type="ECO:0000313" key="1">
    <source>
        <dbReference type="EMBL" id="CAG8666732.1"/>
    </source>
</evidence>
<dbReference type="Proteomes" id="UP000789525">
    <property type="component" value="Unassembled WGS sequence"/>
</dbReference>
<sequence length="79" mass="8901">RCEPRCDGYFMHVCWILSSVSNRLSKRTQYGPSATIICMIFPVDPHHLSSKHISILLANSFNEKAVYPRNSAPIVLPSV</sequence>
<accession>A0ACA9NR53</accession>
<dbReference type="EMBL" id="CAJVPT010023685">
    <property type="protein sequence ID" value="CAG8666732.1"/>
    <property type="molecule type" value="Genomic_DNA"/>
</dbReference>